<evidence type="ECO:0000313" key="4">
    <source>
        <dbReference type="Proteomes" id="UP000825729"/>
    </source>
</evidence>
<feature type="domain" description="DUF155" evidence="2">
    <location>
        <begin position="164"/>
        <end position="334"/>
    </location>
</feature>
<comment type="caution">
    <text evidence="3">The sequence shown here is derived from an EMBL/GenBank/DDBJ whole genome shotgun (WGS) entry which is preliminary data.</text>
</comment>
<keyword evidence="4" id="KW-1185">Reference proteome</keyword>
<evidence type="ECO:0000313" key="3">
    <source>
        <dbReference type="EMBL" id="KAG9455160.1"/>
    </source>
</evidence>
<sequence length="387" mass="44626">MRGAYLLSSLRLFLPNSSRNLCPWTFNTLESPCCSFLLRRFPASTSFRSSMSRSINSYSGDVIQSLSSVSSGREELAPQKMTDCYQSHVSEVQQEKQSIFIPVKAYFISTSIDLRSLQNEYADNVIPTTSRATNFTILRFCDDTLETQVLDEANFGSERNCCYMVVFQYGSTVLFNVSDVEVHDYLKILEKHAAGLLPEMRKDEYAVVEKPSLDKWMQGGLDYIMLRKFNVDGIRIIGSVLGQSIALDFYFRQVDGMITEFTDINRGMSKTGTFTMRREKLFQLLGKANCNLADVILKLGLFERPDIVWKNANYALIWEYLRDEYELKIRFDSLDYKLKFVEYNIKVLQEILQNRKSDFLETVIIVLISIEILISMFTLSRHLDIVL</sequence>
<accession>A0AAV7F1Z1</accession>
<dbReference type="InterPro" id="IPR003734">
    <property type="entry name" value="DUF155"/>
</dbReference>
<gene>
    <name evidence="3" type="ORF">H6P81_008064</name>
</gene>
<dbReference type="Pfam" id="PF02582">
    <property type="entry name" value="DUF155"/>
    <property type="match status" value="1"/>
</dbReference>
<evidence type="ECO:0000256" key="1">
    <source>
        <dbReference type="ARBA" id="ARBA00008306"/>
    </source>
</evidence>
<dbReference type="PANTHER" id="PTHR16255">
    <property type="entry name" value="REQUIRED FOR MEIOTIC NUCLEAR DIVISION PROTEIN 1 HOMOLOG"/>
    <property type="match status" value="1"/>
</dbReference>
<dbReference type="InterPro" id="IPR051624">
    <property type="entry name" value="RMD1/Sad1-interacting"/>
</dbReference>
<organism evidence="3 4">
    <name type="scientific">Aristolochia fimbriata</name>
    <name type="common">White veined hardy Dutchman's pipe vine</name>
    <dbReference type="NCBI Taxonomy" id="158543"/>
    <lineage>
        <taxon>Eukaryota</taxon>
        <taxon>Viridiplantae</taxon>
        <taxon>Streptophyta</taxon>
        <taxon>Embryophyta</taxon>
        <taxon>Tracheophyta</taxon>
        <taxon>Spermatophyta</taxon>
        <taxon>Magnoliopsida</taxon>
        <taxon>Magnoliidae</taxon>
        <taxon>Piperales</taxon>
        <taxon>Aristolochiaceae</taxon>
        <taxon>Aristolochia</taxon>
    </lineage>
</organism>
<proteinExistence type="inferred from homology"/>
<protein>
    <recommendedName>
        <fullName evidence="2">DUF155 domain-containing protein</fullName>
    </recommendedName>
</protein>
<dbReference type="PANTHER" id="PTHR16255:SF6">
    <property type="entry name" value="PROTEIN RETARDED ROOT GROWTH-LIKE"/>
    <property type="match status" value="1"/>
</dbReference>
<dbReference type="GO" id="GO:0005739">
    <property type="term" value="C:mitochondrion"/>
    <property type="evidence" value="ECO:0007669"/>
    <property type="project" value="UniProtKB-ARBA"/>
</dbReference>
<dbReference type="Proteomes" id="UP000825729">
    <property type="component" value="Unassembled WGS sequence"/>
</dbReference>
<name>A0AAV7F1Z1_ARIFI</name>
<dbReference type="EMBL" id="JAINDJ010000003">
    <property type="protein sequence ID" value="KAG9455160.1"/>
    <property type="molecule type" value="Genomic_DNA"/>
</dbReference>
<reference evidence="3 4" key="1">
    <citation type="submission" date="2021-07" db="EMBL/GenBank/DDBJ databases">
        <title>The Aristolochia fimbriata genome: insights into angiosperm evolution, floral development and chemical biosynthesis.</title>
        <authorList>
            <person name="Jiao Y."/>
        </authorList>
    </citation>
    <scope>NUCLEOTIDE SEQUENCE [LARGE SCALE GENOMIC DNA]</scope>
    <source>
        <strain evidence="3">IBCAS-2021</strain>
        <tissue evidence="3">Leaf</tissue>
    </source>
</reference>
<comment type="similarity">
    <text evidence="1">Belongs to the RMD1/sif2 family.</text>
</comment>
<evidence type="ECO:0000259" key="2">
    <source>
        <dbReference type="Pfam" id="PF02582"/>
    </source>
</evidence>
<dbReference type="AlphaFoldDB" id="A0AAV7F1Z1"/>